<evidence type="ECO:0000256" key="1">
    <source>
        <dbReference type="SAM" id="Coils"/>
    </source>
</evidence>
<dbReference type="Gene3D" id="2.30.30.940">
    <property type="match status" value="1"/>
</dbReference>
<protein>
    <submittedName>
        <fullName evidence="4">UvrD-like helicase C-terminal domain-containing protein</fullName>
    </submittedName>
</protein>
<keyword evidence="2" id="KW-1133">Transmembrane helix</keyword>
<keyword evidence="2" id="KW-0472">Membrane</keyword>
<dbReference type="InterPro" id="IPR003593">
    <property type="entry name" value="AAA+_ATPase"/>
</dbReference>
<dbReference type="CDD" id="cd18809">
    <property type="entry name" value="SF1_C_RecD"/>
    <property type="match status" value="1"/>
</dbReference>
<dbReference type="InterPro" id="IPR010285">
    <property type="entry name" value="DNA_helicase_pif1-like_DEAD"/>
</dbReference>
<dbReference type="RefSeq" id="WP_024980126.1">
    <property type="nucleotide sequence ID" value="NZ_FOUT01000002.1"/>
</dbReference>
<dbReference type="FunFam" id="3.40.50.300:FF:001498">
    <property type="entry name" value="ATP-dependent DNA helicase"/>
    <property type="match status" value="1"/>
</dbReference>
<keyword evidence="4" id="KW-0547">Nucleotide-binding</keyword>
<keyword evidence="1" id="KW-0175">Coiled coil</keyword>
<dbReference type="InterPro" id="IPR027785">
    <property type="entry name" value="UvrD-like_helicase_C"/>
</dbReference>
<dbReference type="eggNOG" id="COG0507">
    <property type="taxonomic scope" value="Bacteria"/>
</dbReference>
<dbReference type="SMART" id="SM00382">
    <property type="entry name" value="AAA"/>
    <property type="match status" value="1"/>
</dbReference>
<evidence type="ECO:0000313" key="4">
    <source>
        <dbReference type="EMBL" id="SFM77791.1"/>
    </source>
</evidence>
<dbReference type="SUPFAM" id="SSF52540">
    <property type="entry name" value="P-loop containing nucleoside triphosphate hydrolases"/>
    <property type="match status" value="2"/>
</dbReference>
<keyword evidence="4" id="KW-0067">ATP-binding</keyword>
<evidence type="ECO:0000259" key="3">
    <source>
        <dbReference type="SMART" id="SM00382"/>
    </source>
</evidence>
<dbReference type="PANTHER" id="PTHR47642">
    <property type="entry name" value="ATP-DEPENDENT DNA HELICASE"/>
    <property type="match status" value="1"/>
</dbReference>
<dbReference type="InterPro" id="IPR051055">
    <property type="entry name" value="PIF1_helicase"/>
</dbReference>
<keyword evidence="5" id="KW-1185">Reference proteome</keyword>
<dbReference type="GO" id="GO:0006281">
    <property type="term" value="P:DNA repair"/>
    <property type="evidence" value="ECO:0007669"/>
    <property type="project" value="InterPro"/>
</dbReference>
<keyword evidence="4" id="KW-0347">Helicase</keyword>
<dbReference type="AlphaFoldDB" id="A0A1I4TMD9"/>
<dbReference type="EMBL" id="FOUT01000002">
    <property type="protein sequence ID" value="SFM77791.1"/>
    <property type="molecule type" value="Genomic_DNA"/>
</dbReference>
<organism evidence="4 5">
    <name type="scientific">Flavobacterium succinicans</name>
    <dbReference type="NCBI Taxonomy" id="29536"/>
    <lineage>
        <taxon>Bacteria</taxon>
        <taxon>Pseudomonadati</taxon>
        <taxon>Bacteroidota</taxon>
        <taxon>Flavobacteriia</taxon>
        <taxon>Flavobacteriales</taxon>
        <taxon>Flavobacteriaceae</taxon>
        <taxon>Flavobacterium</taxon>
    </lineage>
</organism>
<gene>
    <name evidence="4" type="ORF">SAMN05444143_102183</name>
</gene>
<dbReference type="Gene3D" id="3.40.50.300">
    <property type="entry name" value="P-loop containing nucleotide triphosphate hydrolases"/>
    <property type="match status" value="2"/>
</dbReference>
<dbReference type="Pfam" id="PF13538">
    <property type="entry name" value="UvrD_C_2"/>
    <property type="match status" value="1"/>
</dbReference>
<feature type="transmembrane region" description="Helical" evidence="2">
    <location>
        <begin position="636"/>
        <end position="653"/>
    </location>
</feature>
<dbReference type="InterPro" id="IPR027417">
    <property type="entry name" value="P-loop_NTPase"/>
</dbReference>
<dbReference type="Pfam" id="PF05970">
    <property type="entry name" value="PIF1"/>
    <property type="match status" value="1"/>
</dbReference>
<keyword evidence="2" id="KW-0812">Transmembrane</keyword>
<feature type="domain" description="AAA+ ATPase" evidence="3">
    <location>
        <begin position="25"/>
        <end position="275"/>
    </location>
</feature>
<accession>A0A1I4TMD9</accession>
<proteinExistence type="predicted"/>
<sequence>MNDIPENFDIDNREFKFAEQLILFSNRSIYLTGKAGTGKSTFLRYIAQNTTKNYIIVAPTGIAAINAGGTTINSFFQLPFTPFVWEKFNDTQKQSFYNFSREKQDIIAKAELIIIDEISMVRADTIDAIDFRLRNFGGKRNLPFGGKQILFVGDTFQLEPIAKYDEWNILREHYNSKYFFAAKTFQEVDFLNIELKKVYRQTDEKFISLLNKVRTKSAQLEDIQELNKSYSPNFIPNQNEDYITLATKRDIVDATNLTKINTLKGDKILFEGLINGVFGRENSNNEDLLPTNKILELKIDAQVMFVKNDRDRRWVNGTIGRIQSLEDDKIFVTINNKEISDTYQIEKVTWENIKYEINPENGKIIDKVIGTFTQFPVKLAWAITIHKSQGLTFDNVIIDMGDGAFSAGHTYVALSRCKTFEGIKLKTLIKPSDIIVREEVINLSQNSNNEQIITDELTNSQANYYYKECIIDFNNSNYGNSYDNLNKALQFRNDTLKPVFKRLLTFKLNNIKNKSEKVQNLEKQVNSLTNNIFDLKNKIKSFENSITNLTEKNENLIDENELNKNTINSNTTLISKLKNENRKLKSENMSILEKHNLEIKHYLENKIRLETSIEYIFKLESKAKQDKKEISNWKKISLITVFVIFITLFILVIKF</sequence>
<name>A0A1I4TMD9_9FLAO</name>
<feature type="coiled-coil region" evidence="1">
    <location>
        <begin position="504"/>
        <end position="594"/>
    </location>
</feature>
<dbReference type="PANTHER" id="PTHR47642:SF7">
    <property type="entry name" value="ATP-DEPENDENT DNA HELICASE PIF1"/>
    <property type="match status" value="1"/>
</dbReference>
<evidence type="ECO:0000256" key="2">
    <source>
        <dbReference type="SAM" id="Phobius"/>
    </source>
</evidence>
<dbReference type="Proteomes" id="UP000182961">
    <property type="component" value="Unassembled WGS sequence"/>
</dbReference>
<evidence type="ECO:0000313" key="5">
    <source>
        <dbReference type="Proteomes" id="UP000182961"/>
    </source>
</evidence>
<dbReference type="GO" id="GO:0003678">
    <property type="term" value="F:DNA helicase activity"/>
    <property type="evidence" value="ECO:0007669"/>
    <property type="project" value="InterPro"/>
</dbReference>
<reference evidence="5" key="1">
    <citation type="submission" date="2016-10" db="EMBL/GenBank/DDBJ databases">
        <authorList>
            <person name="Varghese N."/>
            <person name="Submissions S."/>
        </authorList>
    </citation>
    <scope>NUCLEOTIDE SEQUENCE [LARGE SCALE GENOMIC DNA]</scope>
    <source>
        <strain evidence="5">DSM 4002</strain>
    </source>
</reference>
<keyword evidence="4" id="KW-0378">Hydrolase</keyword>
<dbReference type="GO" id="GO:0000723">
    <property type="term" value="P:telomere maintenance"/>
    <property type="evidence" value="ECO:0007669"/>
    <property type="project" value="InterPro"/>
</dbReference>